<dbReference type="InterPro" id="IPR028976">
    <property type="entry name" value="CheC-like_sf"/>
</dbReference>
<evidence type="ECO:0000313" key="4">
    <source>
        <dbReference type="EMBL" id="EFW93097.1"/>
    </source>
</evidence>
<evidence type="ECO:0000313" key="5">
    <source>
        <dbReference type="EMBL" id="SHK44618.1"/>
    </source>
</evidence>
<accession>E7QQ33</accession>
<dbReference type="RefSeq" id="WP_007977468.1">
    <property type="nucleotide sequence ID" value="NZ_AEMG01000004.1"/>
</dbReference>
<dbReference type="PANTHER" id="PTHR43693:SF1">
    <property type="entry name" value="PROTEIN PHOSPHATASE CHEZ"/>
    <property type="match status" value="1"/>
</dbReference>
<dbReference type="EMBL" id="AEMG01000004">
    <property type="protein sequence ID" value="EFW93097.1"/>
    <property type="molecule type" value="Genomic_DNA"/>
</dbReference>
<dbReference type="STRING" id="797209.GCA_000376445_01019"/>
<dbReference type="EMBL" id="FRAN01000002">
    <property type="protein sequence ID" value="SHK44618.1"/>
    <property type="molecule type" value="Genomic_DNA"/>
</dbReference>
<keyword evidence="1" id="KW-0145">Chemotaxis</keyword>
<dbReference type="Gene3D" id="3.40.1550.10">
    <property type="entry name" value="CheC-like"/>
    <property type="match status" value="2"/>
</dbReference>
<dbReference type="PATRIC" id="fig|797209.4.peg.893"/>
<keyword evidence="7" id="KW-1185">Reference proteome</keyword>
<sequence length="389" mass="41544">MEVDIRKLEAANRMAHEGAERAASHLSAMTDIETSVDVTRTHVRSDATALERQQCVGVVIELDGGLRGRTAFTFPAEAVERVRDVLAPGMEDMDESLVRELGNVMAGGFVDGWADYLGTTIDISPPTYVDGDPTLLFDDADETFVFASSIGAVDESISFSVHLSPEVGEYGELLGDDGETVSVEDLSHFDEMTRGGATTVAENITAMTGIETTVEITHVSFVPVEEVPEALGDTTYVGVVIELETSPGGFVLILFDETSARDISGALLPGDDGFSDGELSETEQNAIQELGNIMASSFIDGWANALETTIDISPPTFAHDMGSAIADPLVAQLGQKQEFAFVSDATIRAAKTPFDCSLYVLPDESELREVLSSLDADATSERKTNAGRL</sequence>
<dbReference type="CDD" id="cd17911">
    <property type="entry name" value="CheC_ClassIII"/>
    <property type="match status" value="2"/>
</dbReference>
<evidence type="ECO:0000256" key="1">
    <source>
        <dbReference type="ARBA" id="ARBA00022500"/>
    </source>
</evidence>
<dbReference type="Pfam" id="PF04509">
    <property type="entry name" value="CheC"/>
    <property type="match status" value="2"/>
</dbReference>
<gene>
    <name evidence="5" type="ORF">SAMN05444342_1287</name>
    <name evidence="4" type="ORF">ZOD2009_04517</name>
</gene>
<dbReference type="GO" id="GO:0016787">
    <property type="term" value="F:hydrolase activity"/>
    <property type="evidence" value="ECO:0007669"/>
    <property type="project" value="UniProtKB-KW"/>
</dbReference>
<evidence type="ECO:0000313" key="6">
    <source>
        <dbReference type="Proteomes" id="UP000003751"/>
    </source>
</evidence>
<evidence type="ECO:0000259" key="3">
    <source>
        <dbReference type="Pfam" id="PF04509"/>
    </source>
</evidence>
<feature type="domain" description="CheC-like protein" evidence="3">
    <location>
        <begin position="283"/>
        <end position="317"/>
    </location>
</feature>
<reference evidence="7" key="2">
    <citation type="submission" date="2016-11" db="EMBL/GenBank/DDBJ databases">
        <authorList>
            <person name="Varghese N."/>
            <person name="Submissions S."/>
        </authorList>
    </citation>
    <scope>NUCLEOTIDE SEQUENCE [LARGE SCALE GENOMIC DNA]</scope>
    <source>
        <strain evidence="7">DX253</strain>
    </source>
</reference>
<protein>
    <submittedName>
        <fullName evidence="5">Chemotaxis protein CheC</fullName>
    </submittedName>
    <submittedName>
        <fullName evidence="4">Taxis cluster protein CheC</fullName>
    </submittedName>
</protein>
<name>E7QQ33_HALPU</name>
<reference evidence="5" key="3">
    <citation type="submission" date="2016-11" db="EMBL/GenBank/DDBJ databases">
        <authorList>
            <person name="Jaros S."/>
            <person name="Januszkiewicz K."/>
            <person name="Wedrychowicz H."/>
        </authorList>
    </citation>
    <scope>NUCLEOTIDE SEQUENCE [LARGE SCALE GENOMIC DNA]</scope>
    <source>
        <strain evidence="5">DX253</strain>
    </source>
</reference>
<dbReference type="eggNOG" id="arCOG02381">
    <property type="taxonomic scope" value="Archaea"/>
</dbReference>
<dbReference type="OrthoDB" id="182374at2157"/>
<dbReference type="InterPro" id="IPR007597">
    <property type="entry name" value="CheC"/>
</dbReference>
<evidence type="ECO:0000313" key="7">
    <source>
        <dbReference type="Proteomes" id="UP000184203"/>
    </source>
</evidence>
<keyword evidence="2" id="KW-0378">Hydrolase</keyword>
<dbReference type="InterPro" id="IPR050992">
    <property type="entry name" value="CheZ_family_phosphatases"/>
</dbReference>
<dbReference type="SUPFAM" id="SSF103039">
    <property type="entry name" value="CheC-like"/>
    <property type="match status" value="2"/>
</dbReference>
<evidence type="ECO:0000256" key="2">
    <source>
        <dbReference type="ARBA" id="ARBA00022801"/>
    </source>
</evidence>
<dbReference type="Proteomes" id="UP000003751">
    <property type="component" value="Unassembled WGS sequence"/>
</dbReference>
<dbReference type="PANTHER" id="PTHR43693">
    <property type="entry name" value="PROTEIN PHOSPHATASE CHEZ"/>
    <property type="match status" value="1"/>
</dbReference>
<feature type="domain" description="CheC-like protein" evidence="3">
    <location>
        <begin position="93"/>
        <end position="127"/>
    </location>
</feature>
<organism evidence="4 6">
    <name type="scientific">Haladaptatus paucihalophilus DX253</name>
    <dbReference type="NCBI Taxonomy" id="797209"/>
    <lineage>
        <taxon>Archaea</taxon>
        <taxon>Methanobacteriati</taxon>
        <taxon>Methanobacteriota</taxon>
        <taxon>Stenosarchaea group</taxon>
        <taxon>Halobacteria</taxon>
        <taxon>Halobacteriales</taxon>
        <taxon>Haladaptataceae</taxon>
        <taxon>Haladaptatus</taxon>
    </lineage>
</organism>
<reference evidence="4 6" key="1">
    <citation type="journal article" date="2014" name="ISME J.">
        <title>Trehalose/2-sulfotrehalose biosynthesis and glycine-betaine uptake are widely spread mechanisms for osmoadaptation in the Halobacteriales.</title>
        <authorList>
            <person name="Youssef N.H."/>
            <person name="Savage-Ashlock K.N."/>
            <person name="McCully A.L."/>
            <person name="Luedtke B."/>
            <person name="Shaw E.I."/>
            <person name="Hoff W.D."/>
            <person name="Elshahed M.S."/>
        </authorList>
    </citation>
    <scope>NUCLEOTIDE SEQUENCE [LARGE SCALE GENOMIC DNA]</scope>
    <source>
        <strain evidence="4 6">DX253</strain>
    </source>
</reference>
<proteinExistence type="predicted"/>
<dbReference type="GO" id="GO:0006935">
    <property type="term" value="P:chemotaxis"/>
    <property type="evidence" value="ECO:0007669"/>
    <property type="project" value="UniProtKB-KW"/>
</dbReference>
<dbReference type="Proteomes" id="UP000184203">
    <property type="component" value="Unassembled WGS sequence"/>
</dbReference>
<dbReference type="AlphaFoldDB" id="E7QQ33"/>